<evidence type="ECO:0000313" key="2">
    <source>
        <dbReference type="EMBL" id="SDF20688.1"/>
    </source>
</evidence>
<protein>
    <submittedName>
        <fullName evidence="2">Uncharacterized protein</fullName>
    </submittedName>
</protein>
<keyword evidence="1" id="KW-0472">Membrane</keyword>
<gene>
    <name evidence="2" type="ORF">SAMN05660235_00793</name>
</gene>
<dbReference type="AlphaFoldDB" id="A0A1G7J739"/>
<keyword evidence="1" id="KW-0812">Transmembrane</keyword>
<feature type="transmembrane region" description="Helical" evidence="1">
    <location>
        <begin position="7"/>
        <end position="28"/>
    </location>
</feature>
<keyword evidence="3" id="KW-1185">Reference proteome</keyword>
<proteinExistence type="predicted"/>
<dbReference type="RefSeq" id="WP_171904588.1">
    <property type="nucleotide sequence ID" value="NZ_FNBU01000004.1"/>
</dbReference>
<accession>A0A1G7J739</accession>
<keyword evidence="1" id="KW-1133">Transmembrane helix</keyword>
<dbReference type="STRING" id="1123285.SAMN05660235_00793"/>
<name>A0A1G7J739_9FIRM</name>
<organism evidence="2 3">
    <name type="scientific">Sporolituus thermophilus DSM 23256</name>
    <dbReference type="NCBI Taxonomy" id="1123285"/>
    <lineage>
        <taxon>Bacteria</taxon>
        <taxon>Bacillati</taxon>
        <taxon>Bacillota</taxon>
        <taxon>Negativicutes</taxon>
        <taxon>Selenomonadales</taxon>
        <taxon>Sporomusaceae</taxon>
        <taxon>Sporolituus</taxon>
    </lineage>
</organism>
<evidence type="ECO:0000256" key="1">
    <source>
        <dbReference type="SAM" id="Phobius"/>
    </source>
</evidence>
<dbReference type="EMBL" id="FNBU01000004">
    <property type="protein sequence ID" value="SDF20688.1"/>
    <property type="molecule type" value="Genomic_DNA"/>
</dbReference>
<dbReference type="Proteomes" id="UP000243333">
    <property type="component" value="Unassembled WGS sequence"/>
</dbReference>
<evidence type="ECO:0000313" key="3">
    <source>
        <dbReference type="Proteomes" id="UP000243333"/>
    </source>
</evidence>
<reference evidence="3" key="1">
    <citation type="submission" date="2016-10" db="EMBL/GenBank/DDBJ databases">
        <authorList>
            <person name="Varghese N."/>
            <person name="Submissions S."/>
        </authorList>
    </citation>
    <scope>NUCLEOTIDE SEQUENCE [LARGE SCALE GENOMIC DNA]</scope>
    <source>
        <strain evidence="3">DSM 23256</strain>
    </source>
</reference>
<sequence length="50" mass="5304">MGATAKALTMMAVALPTMFAVIGVFYLATKALHAAFPAVEDEEEGDEDEE</sequence>